<dbReference type="Gene3D" id="1.10.10.60">
    <property type="entry name" value="Homeodomain-like"/>
    <property type="match status" value="1"/>
</dbReference>
<keyword evidence="6 10" id="KW-0238">DNA-binding</keyword>
<dbReference type="InterPro" id="IPR001356">
    <property type="entry name" value="HD"/>
</dbReference>
<dbReference type="GO" id="GO:0000977">
    <property type="term" value="F:RNA polymerase II transcription regulatory region sequence-specific DNA binding"/>
    <property type="evidence" value="ECO:0007669"/>
    <property type="project" value="TreeGrafter"/>
</dbReference>
<feature type="region of interest" description="Disordered" evidence="14">
    <location>
        <begin position="789"/>
        <end position="865"/>
    </location>
</feature>
<keyword evidence="7 10" id="KW-0371">Homeobox</keyword>
<gene>
    <name evidence="17" type="ORF">NP493_282g02009</name>
</gene>
<evidence type="ECO:0000256" key="10">
    <source>
        <dbReference type="PROSITE-ProRule" id="PRU00108"/>
    </source>
</evidence>
<dbReference type="Proteomes" id="UP001209878">
    <property type="component" value="Unassembled WGS sequence"/>
</dbReference>
<dbReference type="SUPFAM" id="SSF47413">
    <property type="entry name" value="lambda repressor-like DNA-binding domains"/>
    <property type="match status" value="3"/>
</dbReference>
<dbReference type="InterPro" id="IPR010982">
    <property type="entry name" value="Lambda_DNA-bd_dom_sf"/>
</dbReference>
<evidence type="ECO:0000256" key="4">
    <source>
        <dbReference type="ARBA" id="ARBA00023015"/>
    </source>
</evidence>
<feature type="domain" description="CUT" evidence="16">
    <location>
        <begin position="940"/>
        <end position="1027"/>
    </location>
</feature>
<dbReference type="Gene3D" id="1.10.260.40">
    <property type="entry name" value="lambda repressor-like DNA-binding domains"/>
    <property type="match status" value="3"/>
</dbReference>
<evidence type="ECO:0000256" key="12">
    <source>
        <dbReference type="RuleBase" id="RU361129"/>
    </source>
</evidence>
<feature type="domain" description="Homeobox" evidence="15">
    <location>
        <begin position="1226"/>
        <end position="1286"/>
    </location>
</feature>
<evidence type="ECO:0000256" key="3">
    <source>
        <dbReference type="ARBA" id="ARBA00022737"/>
    </source>
</evidence>
<dbReference type="CDD" id="cd00086">
    <property type="entry name" value="homeodomain"/>
    <property type="match status" value="1"/>
</dbReference>
<feature type="compositionally biased region" description="Basic and acidic residues" evidence="14">
    <location>
        <begin position="1368"/>
        <end position="1382"/>
    </location>
</feature>
<dbReference type="PROSITE" id="PS00027">
    <property type="entry name" value="HOMEOBOX_1"/>
    <property type="match status" value="1"/>
</dbReference>
<feature type="region of interest" description="Disordered" evidence="14">
    <location>
        <begin position="682"/>
        <end position="741"/>
    </location>
</feature>
<dbReference type="PROSITE" id="PS50071">
    <property type="entry name" value="HOMEOBOX_2"/>
    <property type="match status" value="1"/>
</dbReference>
<feature type="compositionally biased region" description="Polar residues" evidence="14">
    <location>
        <begin position="1432"/>
        <end position="1462"/>
    </location>
</feature>
<feature type="region of interest" description="Disordered" evidence="14">
    <location>
        <begin position="1366"/>
        <end position="1544"/>
    </location>
</feature>
<keyword evidence="4 12" id="KW-0805">Transcription regulation</keyword>
<evidence type="ECO:0000259" key="16">
    <source>
        <dbReference type="PROSITE" id="PS51042"/>
    </source>
</evidence>
<organism evidence="17 18">
    <name type="scientific">Ridgeia piscesae</name>
    <name type="common">Tubeworm</name>
    <dbReference type="NCBI Taxonomy" id="27915"/>
    <lineage>
        <taxon>Eukaryota</taxon>
        <taxon>Metazoa</taxon>
        <taxon>Spiralia</taxon>
        <taxon>Lophotrochozoa</taxon>
        <taxon>Annelida</taxon>
        <taxon>Polychaeta</taxon>
        <taxon>Sedentaria</taxon>
        <taxon>Canalipalpata</taxon>
        <taxon>Sabellida</taxon>
        <taxon>Siboglinidae</taxon>
        <taxon>Ridgeia</taxon>
    </lineage>
</organism>
<evidence type="ECO:0000256" key="6">
    <source>
        <dbReference type="ARBA" id="ARBA00023125"/>
    </source>
</evidence>
<evidence type="ECO:0000259" key="15">
    <source>
        <dbReference type="PROSITE" id="PS50071"/>
    </source>
</evidence>
<dbReference type="Pfam" id="PF00046">
    <property type="entry name" value="Homeodomain"/>
    <property type="match status" value="1"/>
</dbReference>
<protein>
    <recommendedName>
        <fullName evidence="12">Homeobox protein cut-like</fullName>
    </recommendedName>
</protein>
<feature type="compositionally biased region" description="Basic and acidic residues" evidence="14">
    <location>
        <begin position="1504"/>
        <end position="1514"/>
    </location>
</feature>
<proteinExistence type="inferred from homology"/>
<feature type="compositionally biased region" description="Pro residues" evidence="14">
    <location>
        <begin position="1402"/>
        <end position="1411"/>
    </location>
</feature>
<evidence type="ECO:0000256" key="14">
    <source>
        <dbReference type="SAM" id="MobiDB-lite"/>
    </source>
</evidence>
<evidence type="ECO:0000256" key="5">
    <source>
        <dbReference type="ARBA" id="ARBA00023054"/>
    </source>
</evidence>
<evidence type="ECO:0000256" key="9">
    <source>
        <dbReference type="ARBA" id="ARBA00023242"/>
    </source>
</evidence>
<keyword evidence="9 10" id="KW-0539">Nucleus</keyword>
<sequence length="1588" mass="175085">MLRCHDDSVCLLLQKDLDCTASELAHRQEASEVARKRLVELSREFKKNTPEDVRKQVAPLLKSFQTEIDSLSKRCKSAEAAFLNIYKKLIDVPDPVPALEYALQIKKKAQRVQDLETENKQLRDTLAEYNHEFAEVKNQEVTIKQLKEKLREYDDKMESAVQAHTKEKEKELQRQFAEKERHLQERQLDVVKKLGEAEQRAATLQSAMDSVQSELFDLRTKYDEATSAKSDEMEILMADLERANERATAAEREVERMRSQLASATQNLQQAEEMKQAPDMEEAINILKRSSLEVELAAKEKEVAQLVEDVQRLQTTVNKLRDSGSTMVAQLEEELSSQKRCCHLLEQQLKAQQDYDELKRELSVLKSIEFPGSAENSSAGGAVDGVKPKSLEMLLMEKNRTLQTENTQLKLANTEVTGEGPPEGASSTVVNTSSIDTFANLLGRELAASYSVTNHHRRRHQFHHQQIPVHNNNDQTAETPQAVVPPMVIAPLPLTTAPLTNGYTVSQTKLSSPLLSHALDMRGDCPGAQSPLSDSFIPLHRHLSVKLEDSDMNGTNGVTSSTPRLDTADIATRIRDILSSHNIGQRVFAKHVLGLSQGTVSELLSKPKHWEKLTEKGRESYRKMFAWAAEEQNVQVLKAVSPKKGQPVMSSLPKHKTNATDERIVQILCDAQAAMQGKVKLEHENSPHNHQPLKLSVSKHNSGRPPEDLSRPNGQTVAPPCERNGVSGGGGGESHRGRKARTDCTHLTEDIIARIYREELVKLADAAERNGNMAECLRYRQELNRLVLKSSQPPDESSATPQPPDSQDSGHQYGGSNGVSGEHFGVEIKTEGGGMSVKCEVVDDDPNMPQDLSMSSSENGGRGRHPASAFTMVRTCLAVTPNGVEQPLLAATPPLPPEGLSPLQRMQSIANSLMAKLPPGGVMPAHQQRPLKAVLPQIRQEQFDRYVHIDTDKLVQRVKEALSQYSISQRLFGEHVLGLSQGSVSDLLARPKPWNMLTQKGREPFIRMQIFLEDPDAVIALVSNQYRLPADQLAKSFPPAVAVTAVAITTIAATNSSNSSCSGSPAFIPNCIKPLPLLPSPTPPLPVVMTTSTPPPPRTPPVPPPMPCELTAHTAELDTLAITSAVKEMLQYNNLGQKLFGEVVLGLSQGSVSELLSKPKPWHALSLKGREPFVKMQLWLEDAAGNIETLRLCQSQRKSKKRRSSVDTESVCPSTPGNGPEPTPTPPLKKARMFFTRDQKEALREAYAHDPYPNQGHIEQLANHLGVNPKTVINWFHNHRMRAKQQQHGASPASGAAAPFTPFTGKSEPGGSTDTVSTHSIDSMSAASNDSIATSRNPEGATRCNSDQLMSQWLFPQFEAVPMVAPSEVEKERSGTVKRECESPAAASQRSQTPSVGGSSPAPVPSEPPPSTIQVKDEEKDICKENGGHTEGGNSKDYNCQGSDGQSDSKNIIKSETPTINARHNLDMSDAVDTPSTDTGPNKDRPVVNRRKRAKPQWVYEGTQLERLHGDSDPKTPPGGRGSSDEGDDHSEKSDGNNLEFNGSREIIEKMQLRIQSTDIHWEEVNRCDNIDRLHHAIHQAADDAWEF</sequence>
<dbReference type="Pfam" id="PF25398">
    <property type="entry name" value="CUX1_N"/>
    <property type="match status" value="1"/>
</dbReference>
<evidence type="ECO:0000256" key="7">
    <source>
        <dbReference type="ARBA" id="ARBA00023155"/>
    </source>
</evidence>
<feature type="coiled-coil region" evidence="13">
    <location>
        <begin position="61"/>
        <end position="348"/>
    </location>
</feature>
<dbReference type="SMART" id="SM01109">
    <property type="entry name" value="CUT"/>
    <property type="match status" value="3"/>
</dbReference>
<evidence type="ECO:0000313" key="18">
    <source>
        <dbReference type="Proteomes" id="UP001209878"/>
    </source>
</evidence>
<dbReference type="PANTHER" id="PTHR14043:SF2">
    <property type="entry name" value="HOMEOBOX PROTEIN CUT"/>
    <property type="match status" value="1"/>
</dbReference>
<feature type="compositionally biased region" description="Polar residues" evidence="14">
    <location>
        <begin position="1310"/>
        <end position="1319"/>
    </location>
</feature>
<evidence type="ECO:0000256" key="1">
    <source>
        <dbReference type="ARBA" id="ARBA00004123"/>
    </source>
</evidence>
<reference evidence="17" key="1">
    <citation type="journal article" date="2023" name="Mol. Biol. Evol.">
        <title>Third-Generation Sequencing Reveals the Adaptive Role of the Epigenome in Three Deep-Sea Polychaetes.</title>
        <authorList>
            <person name="Perez M."/>
            <person name="Aroh O."/>
            <person name="Sun Y."/>
            <person name="Lan Y."/>
            <person name="Juniper S.K."/>
            <person name="Young C.R."/>
            <person name="Angers B."/>
            <person name="Qian P.Y."/>
        </authorList>
    </citation>
    <scope>NUCLEOTIDE SEQUENCE</scope>
    <source>
        <strain evidence="17">R07B-5</strain>
    </source>
</reference>
<dbReference type="InterPro" id="IPR057476">
    <property type="entry name" value="Cux_N"/>
</dbReference>
<feature type="region of interest" description="Disordered" evidence="14">
    <location>
        <begin position="1194"/>
        <end position="1229"/>
    </location>
</feature>
<evidence type="ECO:0000256" key="2">
    <source>
        <dbReference type="ARBA" id="ARBA00008190"/>
    </source>
</evidence>
<dbReference type="Pfam" id="PF02376">
    <property type="entry name" value="CUT"/>
    <property type="match status" value="3"/>
</dbReference>
<evidence type="ECO:0000256" key="11">
    <source>
        <dbReference type="RuleBase" id="RU000682"/>
    </source>
</evidence>
<dbReference type="InterPro" id="IPR003350">
    <property type="entry name" value="CUT_dom"/>
</dbReference>
<evidence type="ECO:0000256" key="13">
    <source>
        <dbReference type="SAM" id="Coils"/>
    </source>
</evidence>
<feature type="compositionally biased region" description="Polar residues" evidence="14">
    <location>
        <begin position="789"/>
        <end position="810"/>
    </location>
</feature>
<comment type="similarity">
    <text evidence="2 12">Belongs to the CUT homeobox family.</text>
</comment>
<dbReference type="InterPro" id="IPR009057">
    <property type="entry name" value="Homeodomain-like_sf"/>
</dbReference>
<dbReference type="FunFam" id="1.10.260.40:FF:000027">
    <property type="entry name" value="Homeobox protein cut-like"/>
    <property type="match status" value="1"/>
</dbReference>
<comment type="caution">
    <text evidence="17">The sequence shown here is derived from an EMBL/GenBank/DDBJ whole genome shotgun (WGS) entry which is preliminary data.</text>
</comment>
<dbReference type="GO" id="GO:0000981">
    <property type="term" value="F:DNA-binding transcription factor activity, RNA polymerase II-specific"/>
    <property type="evidence" value="ECO:0007669"/>
    <property type="project" value="InterPro"/>
</dbReference>
<dbReference type="SUPFAM" id="SSF46689">
    <property type="entry name" value="Homeodomain-like"/>
    <property type="match status" value="1"/>
</dbReference>
<evidence type="ECO:0000313" key="17">
    <source>
        <dbReference type="EMBL" id="KAK2184134.1"/>
    </source>
</evidence>
<feature type="compositionally biased region" description="Polar residues" evidence="14">
    <location>
        <begin position="850"/>
        <end position="859"/>
    </location>
</feature>
<dbReference type="InterPro" id="IPR017970">
    <property type="entry name" value="Homeobox_CS"/>
</dbReference>
<dbReference type="GO" id="GO:0005634">
    <property type="term" value="C:nucleus"/>
    <property type="evidence" value="ECO:0007669"/>
    <property type="project" value="UniProtKB-SubCell"/>
</dbReference>
<feature type="DNA-binding region" description="Homeobox" evidence="10">
    <location>
        <begin position="1228"/>
        <end position="1287"/>
    </location>
</feature>
<feature type="region of interest" description="Disordered" evidence="14">
    <location>
        <begin position="1325"/>
        <end position="1344"/>
    </location>
</feature>
<feature type="domain" description="CUT" evidence="16">
    <location>
        <begin position="556"/>
        <end position="643"/>
    </location>
</feature>
<dbReference type="PANTHER" id="PTHR14043">
    <property type="entry name" value="CCAAT DISPLACEMENT PROTEIN-RELATED"/>
    <property type="match status" value="1"/>
</dbReference>
<feature type="compositionally biased region" description="Low complexity" evidence="14">
    <location>
        <begin position="1289"/>
        <end position="1304"/>
    </location>
</feature>
<evidence type="ECO:0000256" key="8">
    <source>
        <dbReference type="ARBA" id="ARBA00023163"/>
    </source>
</evidence>
<dbReference type="EMBL" id="JAODUO010000281">
    <property type="protein sequence ID" value="KAK2184134.1"/>
    <property type="molecule type" value="Genomic_DNA"/>
</dbReference>
<keyword evidence="5 13" id="KW-0175">Coiled coil</keyword>
<name>A0AAD9NX94_RIDPI</name>
<keyword evidence="18" id="KW-1185">Reference proteome</keyword>
<keyword evidence="8 12" id="KW-0804">Transcription</keyword>
<dbReference type="SMART" id="SM00389">
    <property type="entry name" value="HOX"/>
    <property type="match status" value="1"/>
</dbReference>
<feature type="compositionally biased region" description="Basic and acidic residues" evidence="14">
    <location>
        <begin position="1415"/>
        <end position="1428"/>
    </location>
</feature>
<keyword evidence="3" id="KW-0677">Repeat</keyword>
<accession>A0AAD9NX94</accession>
<feature type="domain" description="CUT" evidence="16">
    <location>
        <begin position="1108"/>
        <end position="1195"/>
    </location>
</feature>
<dbReference type="PROSITE" id="PS51042">
    <property type="entry name" value="CUT"/>
    <property type="match status" value="3"/>
</dbReference>
<comment type="subcellular location">
    <subcellularLocation>
        <location evidence="1 10 11">Nucleus</location>
    </subcellularLocation>
</comment>
<feature type="region of interest" description="Disordered" evidence="14">
    <location>
        <begin position="1282"/>
        <end position="1319"/>
    </location>
</feature>